<evidence type="ECO:0000313" key="1">
    <source>
        <dbReference type="EMBL" id="GAA3775974.1"/>
    </source>
</evidence>
<proteinExistence type="predicted"/>
<reference evidence="2" key="1">
    <citation type="journal article" date="2019" name="Int. J. Syst. Evol. Microbiol.">
        <title>The Global Catalogue of Microorganisms (GCM) 10K type strain sequencing project: providing services to taxonomists for standard genome sequencing and annotation.</title>
        <authorList>
            <consortium name="The Broad Institute Genomics Platform"/>
            <consortium name="The Broad Institute Genome Sequencing Center for Infectious Disease"/>
            <person name="Wu L."/>
            <person name="Ma J."/>
        </authorList>
    </citation>
    <scope>NUCLEOTIDE SEQUENCE [LARGE SCALE GENOMIC DNA]</scope>
    <source>
        <strain evidence="2">JCM 17337</strain>
    </source>
</reference>
<gene>
    <name evidence="1" type="ORF">GCM10022423_33700</name>
</gene>
<dbReference type="Proteomes" id="UP001500748">
    <property type="component" value="Unassembled WGS sequence"/>
</dbReference>
<evidence type="ECO:0000313" key="2">
    <source>
        <dbReference type="Proteomes" id="UP001500748"/>
    </source>
</evidence>
<sequence>MYRLLLKTAVPDEAKRIRKENIKTIPPTNSALNRFGFKLITFELNYLQVFWISKALSNPHLGEKGVSGLKVAKSSIDLST</sequence>
<name>A0ABP7GUV3_9FLAO</name>
<dbReference type="EMBL" id="BAABDU010000006">
    <property type="protein sequence ID" value="GAA3775974.1"/>
    <property type="molecule type" value="Genomic_DNA"/>
</dbReference>
<protein>
    <submittedName>
        <fullName evidence="1">Uncharacterized protein</fullName>
    </submittedName>
</protein>
<accession>A0ABP7GUV3</accession>
<keyword evidence="2" id="KW-1185">Reference proteome</keyword>
<organism evidence="1 2">
    <name type="scientific">Flavobacterium ginsengiterrae</name>
    <dbReference type="NCBI Taxonomy" id="871695"/>
    <lineage>
        <taxon>Bacteria</taxon>
        <taxon>Pseudomonadati</taxon>
        <taxon>Bacteroidota</taxon>
        <taxon>Flavobacteriia</taxon>
        <taxon>Flavobacteriales</taxon>
        <taxon>Flavobacteriaceae</taxon>
        <taxon>Flavobacterium</taxon>
    </lineage>
</organism>
<comment type="caution">
    <text evidence="1">The sequence shown here is derived from an EMBL/GenBank/DDBJ whole genome shotgun (WGS) entry which is preliminary data.</text>
</comment>